<comment type="caution">
    <text evidence="2">The sequence shown here is derived from an EMBL/GenBank/DDBJ whole genome shotgun (WGS) entry which is preliminary data.</text>
</comment>
<dbReference type="Proteomes" id="UP000693970">
    <property type="component" value="Unassembled WGS sequence"/>
</dbReference>
<keyword evidence="3" id="KW-1185">Reference proteome</keyword>
<dbReference type="AlphaFoldDB" id="A0A9K3LDH3"/>
<feature type="compositionally biased region" description="Low complexity" evidence="1">
    <location>
        <begin position="14"/>
        <end position="29"/>
    </location>
</feature>
<evidence type="ECO:0000313" key="3">
    <source>
        <dbReference type="Proteomes" id="UP000693970"/>
    </source>
</evidence>
<feature type="region of interest" description="Disordered" evidence="1">
    <location>
        <begin position="292"/>
        <end position="314"/>
    </location>
</feature>
<name>A0A9K3LDH3_9STRA</name>
<proteinExistence type="predicted"/>
<reference evidence="2" key="2">
    <citation type="submission" date="2021-04" db="EMBL/GenBank/DDBJ databases">
        <authorList>
            <person name="Podell S."/>
        </authorList>
    </citation>
    <scope>NUCLEOTIDE SEQUENCE</scope>
    <source>
        <strain evidence="2">Hildebrandi</strain>
    </source>
</reference>
<gene>
    <name evidence="2" type="ORF">IV203_035281</name>
</gene>
<sequence>MFGKVFKKTEDGNAAAAPAGTPSPSDTTSLGGVAAATTPGASDPDFVPPPDAVSLVQQDIEEGTRGDLEKQVREKDANISSLEKHRLEKHQELAALQKELEEERLRQMKESILHRIEVERLKRQTKAVEERLEALEKDMQDKDAIYEYANLIKGVAPKGGVDSQYVMKLQSQLAKAVKKMDATAHQMAQVEQSCEEVVNSLKKEISEIVEDRCRTELELRKQLELLEEQKEEMQAEYDDRIKENQKELERLKEKVSVETSVADLEKELEETEQKLEQLNNIHEMQERTIEELKETLENGGGEAPSTPTDENGEE</sequence>
<reference evidence="2" key="1">
    <citation type="journal article" date="2021" name="Sci. Rep.">
        <title>Diploid genomic architecture of Nitzschia inconspicua, an elite biomass production diatom.</title>
        <authorList>
            <person name="Oliver A."/>
            <person name="Podell S."/>
            <person name="Pinowska A."/>
            <person name="Traller J.C."/>
            <person name="Smith S.R."/>
            <person name="McClure R."/>
            <person name="Beliaev A."/>
            <person name="Bohutskyi P."/>
            <person name="Hill E.A."/>
            <person name="Rabines A."/>
            <person name="Zheng H."/>
            <person name="Allen L.Z."/>
            <person name="Kuo A."/>
            <person name="Grigoriev I.V."/>
            <person name="Allen A.E."/>
            <person name="Hazlebeck D."/>
            <person name="Allen E.E."/>
        </authorList>
    </citation>
    <scope>NUCLEOTIDE SEQUENCE</scope>
    <source>
        <strain evidence="2">Hildebrandi</strain>
    </source>
</reference>
<protein>
    <submittedName>
        <fullName evidence="2">Uncharacterized protein</fullName>
    </submittedName>
</protein>
<organism evidence="2 3">
    <name type="scientific">Nitzschia inconspicua</name>
    <dbReference type="NCBI Taxonomy" id="303405"/>
    <lineage>
        <taxon>Eukaryota</taxon>
        <taxon>Sar</taxon>
        <taxon>Stramenopiles</taxon>
        <taxon>Ochrophyta</taxon>
        <taxon>Bacillariophyta</taxon>
        <taxon>Bacillariophyceae</taxon>
        <taxon>Bacillariophycidae</taxon>
        <taxon>Bacillariales</taxon>
        <taxon>Bacillariaceae</taxon>
        <taxon>Nitzschia</taxon>
    </lineage>
</organism>
<evidence type="ECO:0000256" key="1">
    <source>
        <dbReference type="SAM" id="MobiDB-lite"/>
    </source>
</evidence>
<feature type="compositionally biased region" description="Basic and acidic residues" evidence="1">
    <location>
        <begin position="62"/>
        <end position="84"/>
    </location>
</feature>
<feature type="compositionally biased region" description="Polar residues" evidence="1">
    <location>
        <begin position="305"/>
        <end position="314"/>
    </location>
</feature>
<dbReference type="EMBL" id="JAGRRH010000013">
    <property type="protein sequence ID" value="KAG7360182.1"/>
    <property type="molecule type" value="Genomic_DNA"/>
</dbReference>
<accession>A0A9K3LDH3</accession>
<feature type="region of interest" description="Disordered" evidence="1">
    <location>
        <begin position="1"/>
        <end position="84"/>
    </location>
</feature>
<dbReference type="OrthoDB" id="44352at2759"/>
<evidence type="ECO:0000313" key="2">
    <source>
        <dbReference type="EMBL" id="KAG7360182.1"/>
    </source>
</evidence>